<dbReference type="SUPFAM" id="SSF47413">
    <property type="entry name" value="lambda repressor-like DNA-binding domains"/>
    <property type="match status" value="1"/>
</dbReference>
<dbReference type="Gene3D" id="1.10.260.40">
    <property type="entry name" value="lambda repressor-like DNA-binding domains"/>
    <property type="match status" value="1"/>
</dbReference>
<dbReference type="PROSITE" id="PS50943">
    <property type="entry name" value="HTH_CROC1"/>
    <property type="match status" value="1"/>
</dbReference>
<comment type="similarity">
    <text evidence="1">Belongs to the short-chain fatty acyl-CoA assimilation regulator (ScfR) family.</text>
</comment>
<dbReference type="PANTHER" id="PTHR43236:SF1">
    <property type="entry name" value="BLL7220 PROTEIN"/>
    <property type="match status" value="1"/>
</dbReference>
<reference evidence="3 4" key="1">
    <citation type="submission" date="2017-04" db="EMBL/GenBank/DDBJ databases">
        <title>Staphylococcus agnetis, a potential pathogen in the broiler production.</title>
        <authorList>
            <person name="Poulsen L."/>
        </authorList>
    </citation>
    <scope>NUCLEOTIDE SEQUENCE [LARGE SCALE GENOMIC DNA]</scope>
    <source>
        <strain evidence="3 4">723_310714_2_2_spleen</strain>
    </source>
</reference>
<dbReference type="InterPro" id="IPR052345">
    <property type="entry name" value="Rad_response_metalloprotease"/>
</dbReference>
<dbReference type="RefSeq" id="WP_031796728.1">
    <property type="nucleotide sequence ID" value="NZ_CP009623.1"/>
</dbReference>
<dbReference type="EMBL" id="NEFX01000041">
    <property type="protein sequence ID" value="OTW29969.1"/>
    <property type="molecule type" value="Genomic_DNA"/>
</dbReference>
<dbReference type="PANTHER" id="PTHR43236">
    <property type="entry name" value="ANTITOXIN HIGA1"/>
    <property type="match status" value="1"/>
</dbReference>
<dbReference type="SMART" id="SM00530">
    <property type="entry name" value="HTH_XRE"/>
    <property type="match status" value="1"/>
</dbReference>
<keyword evidence="4" id="KW-1185">Reference proteome</keyword>
<comment type="caution">
    <text evidence="3">The sequence shown here is derived from an EMBL/GenBank/DDBJ whole genome shotgun (WGS) entry which is preliminary data.</text>
</comment>
<dbReference type="Proteomes" id="UP000195208">
    <property type="component" value="Unassembled WGS sequence"/>
</dbReference>
<sequence>MFKGESLKYIRTLHGMSRKELAQKINVTEQMIWQYEVKNDMPDMKKVYDLSKILQVKTRFFFNDKTLYFYEKNIVQEAIAFRSLNQSTSTKLLNKQHMHMMFIDNFNRYLSRFFNVGNQLLNLKNNINECSVDDNDKFEFITNLAYWVRKKIMDTDSNRHLLLNLEKFGVLIFEKSIDPDADAYSVWTNDEQPIIILGKNKNITARRNFDLAHELGHLLLHKDVEFVQLSRMEYKEKEKEADLFAGAFLLPEAEFKKDFSMISKVSNPDSYIVLKEKWLVSVQAMAIRAKHLDLLSEQQYRYFWMSINKKKYKYFEPLDDIIPISKPAKINSIVNHLLNRQLIKIEDIMDDWLLDLDLICDLTGIDKQLFEQFELKNTQQNNLLLIKNNKTI</sequence>
<protein>
    <recommendedName>
        <fullName evidence="2">HTH cro/C1-type domain-containing protein</fullName>
    </recommendedName>
</protein>
<name>A0ABX3Z0I0_9STAP</name>
<evidence type="ECO:0000259" key="2">
    <source>
        <dbReference type="PROSITE" id="PS50943"/>
    </source>
</evidence>
<organism evidence="3 4">
    <name type="scientific">Staphylococcus agnetis</name>
    <dbReference type="NCBI Taxonomy" id="985762"/>
    <lineage>
        <taxon>Bacteria</taxon>
        <taxon>Bacillati</taxon>
        <taxon>Bacillota</taxon>
        <taxon>Bacilli</taxon>
        <taxon>Bacillales</taxon>
        <taxon>Staphylococcaceae</taxon>
        <taxon>Staphylococcus</taxon>
    </lineage>
</organism>
<dbReference type="CDD" id="cd00093">
    <property type="entry name" value="HTH_XRE"/>
    <property type="match status" value="1"/>
</dbReference>
<dbReference type="Pfam" id="PF06114">
    <property type="entry name" value="Peptidase_M78"/>
    <property type="match status" value="1"/>
</dbReference>
<dbReference type="Gene3D" id="1.10.10.2910">
    <property type="match status" value="1"/>
</dbReference>
<dbReference type="InterPro" id="IPR010359">
    <property type="entry name" value="IrrE_HExxH"/>
</dbReference>
<gene>
    <name evidence="3" type="ORF">B9M88_12435</name>
</gene>
<accession>A0ABX3Z0I0</accession>
<evidence type="ECO:0000256" key="1">
    <source>
        <dbReference type="ARBA" id="ARBA00007227"/>
    </source>
</evidence>
<evidence type="ECO:0000313" key="4">
    <source>
        <dbReference type="Proteomes" id="UP000195208"/>
    </source>
</evidence>
<proteinExistence type="inferred from homology"/>
<dbReference type="InterPro" id="IPR001387">
    <property type="entry name" value="Cro/C1-type_HTH"/>
</dbReference>
<evidence type="ECO:0000313" key="3">
    <source>
        <dbReference type="EMBL" id="OTW29969.1"/>
    </source>
</evidence>
<feature type="domain" description="HTH cro/C1-type" evidence="2">
    <location>
        <begin position="7"/>
        <end position="61"/>
    </location>
</feature>
<dbReference type="InterPro" id="IPR010982">
    <property type="entry name" value="Lambda_DNA-bd_dom_sf"/>
</dbReference>
<dbReference type="Pfam" id="PF01381">
    <property type="entry name" value="HTH_3"/>
    <property type="match status" value="1"/>
</dbReference>